<dbReference type="InterPro" id="IPR037518">
    <property type="entry name" value="MPN"/>
</dbReference>
<dbReference type="PROSITE" id="PS50249">
    <property type="entry name" value="MPN"/>
    <property type="match status" value="1"/>
</dbReference>
<proteinExistence type="inferred from homology"/>
<reference evidence="8" key="1">
    <citation type="submission" date="2025-08" db="UniProtKB">
        <authorList>
            <consortium name="RefSeq"/>
        </authorList>
    </citation>
    <scope>IDENTIFICATION</scope>
</reference>
<sequence length="356" mass="40662">MEKRRWRARVRVAIDCANMASGRGSRRTTETESVIACVQLDGLVILKIIKHCEEVGSELSQGVLLGLLIGNCLEITNCFPFPRNALDDPEFDEVQYQMEMMRHLRYVNIDHLHVGWYQSTFFGGFVSKALLDSQFQYQHSIEESVVLVYDPLRTTQGYLSLKAYRLTPQTMAIYETMDFSPENIKQTKMAFSTIFEEVPIFIKNSHLVNGLTLEVEDSSSEPTETYNFLDLATSSVLEKNLKLLMDTVDELCQDSNKFHNHFRQAMKQNQAKQQHVQKRHQENAIRTAKGEPPLPEEDINKLFKPLPAPHRLDSLLQSGQVKSYCDQINQFSCQGLGKMFLAEALQDSKKQSTGSI</sequence>
<evidence type="ECO:0000256" key="4">
    <source>
        <dbReference type="HAMAP-Rule" id="MF_03007"/>
    </source>
</evidence>
<dbReference type="CDD" id="cd08065">
    <property type="entry name" value="MPN_eIF3h"/>
    <property type="match status" value="1"/>
</dbReference>
<dbReference type="SMART" id="SM00232">
    <property type="entry name" value="JAB_MPN"/>
    <property type="match status" value="1"/>
</dbReference>
<keyword evidence="2 4" id="KW-0396">Initiation factor</keyword>
<dbReference type="Pfam" id="PF19445">
    <property type="entry name" value="eIF3h_C"/>
    <property type="match status" value="1"/>
</dbReference>
<dbReference type="HAMAP" id="MF_03007">
    <property type="entry name" value="eIF3h"/>
    <property type="match status" value="1"/>
</dbReference>
<keyword evidence="3 4" id="KW-0648">Protein biosynthesis</keyword>
<evidence type="ECO:0000313" key="7">
    <source>
        <dbReference type="Proteomes" id="UP000695022"/>
    </source>
</evidence>
<gene>
    <name evidence="8" type="primary">LOC106817981</name>
</gene>
<comment type="subcellular location">
    <subcellularLocation>
        <location evidence="4">Cytoplasm</location>
    </subcellularLocation>
</comment>
<name>A0ABM1F152_PRICU</name>
<evidence type="ECO:0000256" key="2">
    <source>
        <dbReference type="ARBA" id="ARBA00022540"/>
    </source>
</evidence>
<keyword evidence="7" id="KW-1185">Reference proteome</keyword>
<dbReference type="InterPro" id="IPR050242">
    <property type="entry name" value="JAMM_MPN+_peptidase_M67A"/>
</dbReference>
<dbReference type="PANTHER" id="PTHR10410">
    <property type="entry name" value="EUKARYOTIC TRANSLATION INITIATION FACTOR 3 -RELATED"/>
    <property type="match status" value="1"/>
</dbReference>
<comment type="similarity">
    <text evidence="4">Belongs to the eIF-3 subunit H family.</text>
</comment>
<accession>A0ABM1F152</accession>
<dbReference type="Gene3D" id="3.40.140.10">
    <property type="entry name" value="Cytidine Deaminase, domain 2"/>
    <property type="match status" value="1"/>
</dbReference>
<organism evidence="7 8">
    <name type="scientific">Priapulus caudatus</name>
    <name type="common">Priapulid worm</name>
    <dbReference type="NCBI Taxonomy" id="37621"/>
    <lineage>
        <taxon>Eukaryota</taxon>
        <taxon>Metazoa</taxon>
        <taxon>Ecdysozoa</taxon>
        <taxon>Scalidophora</taxon>
        <taxon>Priapulida</taxon>
        <taxon>Priapulimorpha</taxon>
        <taxon>Priapulimorphida</taxon>
        <taxon>Priapulidae</taxon>
        <taxon>Priapulus</taxon>
    </lineage>
</organism>
<evidence type="ECO:0000256" key="1">
    <source>
        <dbReference type="ARBA" id="ARBA00022490"/>
    </source>
</evidence>
<dbReference type="InterPro" id="IPR027524">
    <property type="entry name" value="eIF3h"/>
</dbReference>
<dbReference type="Proteomes" id="UP000695022">
    <property type="component" value="Unplaced"/>
</dbReference>
<evidence type="ECO:0000256" key="5">
    <source>
        <dbReference type="SAM" id="MobiDB-lite"/>
    </source>
</evidence>
<evidence type="ECO:0000313" key="8">
    <source>
        <dbReference type="RefSeq" id="XP_014678173.1"/>
    </source>
</evidence>
<keyword evidence="1 4" id="KW-0963">Cytoplasm</keyword>
<evidence type="ECO:0000256" key="3">
    <source>
        <dbReference type="ARBA" id="ARBA00022917"/>
    </source>
</evidence>
<dbReference type="Pfam" id="PF01398">
    <property type="entry name" value="JAB"/>
    <property type="match status" value="1"/>
</dbReference>
<comment type="subunit">
    <text evidence="4">Component of the eukaryotic translation initiation factor 3 (eIF-3) complex.</text>
</comment>
<comment type="function">
    <text evidence="4">Component of the eukaryotic translation initiation factor 3 (eIF-3) complex, which is involved in protein synthesis of a specialized repertoire of mRNAs and, together with other initiation factors, stimulates binding of mRNA and methionyl-tRNAi to the 40S ribosome. The eIF-3 complex specifically targets and initiates translation of a subset of mRNAs involved in cell proliferation.</text>
</comment>
<dbReference type="InterPro" id="IPR045810">
    <property type="entry name" value="eIF3h_C"/>
</dbReference>
<evidence type="ECO:0000259" key="6">
    <source>
        <dbReference type="PROSITE" id="PS50249"/>
    </source>
</evidence>
<dbReference type="GeneID" id="106817981"/>
<dbReference type="InterPro" id="IPR000555">
    <property type="entry name" value="JAMM/MPN+_dom"/>
</dbReference>
<feature type="domain" description="MPN" evidence="6">
    <location>
        <begin position="38"/>
        <end position="170"/>
    </location>
</feature>
<feature type="region of interest" description="Disordered" evidence="5">
    <location>
        <begin position="279"/>
        <end position="299"/>
    </location>
</feature>
<dbReference type="RefSeq" id="XP_014678173.1">
    <property type="nucleotide sequence ID" value="XM_014822687.1"/>
</dbReference>
<protein>
    <recommendedName>
        <fullName evidence="4">Eukaryotic translation initiation factor 3 subunit H</fullName>
        <shortName evidence="4">eIF3h</shortName>
    </recommendedName>
</protein>